<proteinExistence type="predicted"/>
<reference evidence="2 3" key="1">
    <citation type="submission" date="2018-04" db="EMBL/GenBank/DDBJ databases">
        <title>Bacteria isolated from cave deposits of Manipur.</title>
        <authorList>
            <person name="Sahoo D."/>
            <person name="Sarangthem I."/>
            <person name="Nandeibam J."/>
        </authorList>
    </citation>
    <scope>NUCLEOTIDE SEQUENCE [LARGE SCALE GENOMIC DNA]</scope>
    <source>
        <strain evidence="3">mrc11</strain>
    </source>
</reference>
<evidence type="ECO:0000256" key="1">
    <source>
        <dbReference type="SAM" id="Phobius"/>
    </source>
</evidence>
<evidence type="ECO:0000313" key="3">
    <source>
        <dbReference type="Proteomes" id="UP000249166"/>
    </source>
</evidence>
<keyword evidence="1" id="KW-0472">Membrane</keyword>
<organism evidence="2 3">
    <name type="scientific">Arthrobacter globiformis</name>
    <dbReference type="NCBI Taxonomy" id="1665"/>
    <lineage>
        <taxon>Bacteria</taxon>
        <taxon>Bacillati</taxon>
        <taxon>Actinomycetota</taxon>
        <taxon>Actinomycetes</taxon>
        <taxon>Micrococcales</taxon>
        <taxon>Micrococcaceae</taxon>
        <taxon>Arthrobacter</taxon>
    </lineage>
</organism>
<sequence length="68" mass="7217">MIIDLVGLFAAAALLVTLVALEVRHVGPDAGQPSRHRFLSPAVTLRVVAILGAMYLLLFLPRVLGLLG</sequence>
<keyword evidence="1" id="KW-1133">Transmembrane helix</keyword>
<name>A0A328HIQ8_ARTGO</name>
<dbReference type="AlphaFoldDB" id="A0A328HIQ8"/>
<dbReference type="RefSeq" id="WP_111904281.1">
    <property type="nucleotide sequence ID" value="NZ_QLNP01000082.1"/>
</dbReference>
<protein>
    <submittedName>
        <fullName evidence="2">Uncharacterized protein</fullName>
    </submittedName>
</protein>
<evidence type="ECO:0000313" key="2">
    <source>
        <dbReference type="EMBL" id="RAM36893.1"/>
    </source>
</evidence>
<gene>
    <name evidence="2" type="ORF">DBZ45_12800</name>
</gene>
<dbReference type="Proteomes" id="UP000249166">
    <property type="component" value="Unassembled WGS sequence"/>
</dbReference>
<feature type="transmembrane region" description="Helical" evidence="1">
    <location>
        <begin position="44"/>
        <end position="64"/>
    </location>
</feature>
<dbReference type="EMBL" id="QLNP01000082">
    <property type="protein sequence ID" value="RAM36893.1"/>
    <property type="molecule type" value="Genomic_DNA"/>
</dbReference>
<comment type="caution">
    <text evidence="2">The sequence shown here is derived from an EMBL/GenBank/DDBJ whole genome shotgun (WGS) entry which is preliminary data.</text>
</comment>
<accession>A0A328HIQ8</accession>
<keyword evidence="1" id="KW-0812">Transmembrane</keyword>